<evidence type="ECO:0000256" key="1">
    <source>
        <dbReference type="ARBA" id="ARBA00005466"/>
    </source>
</evidence>
<accession>A0AAN8RK40</accession>
<keyword evidence="2" id="KW-0285">Flavoprotein</keyword>
<sequence length="456" mass="50227">MHNFEKYSNELKVRLSETARIAGIEGRVIRWDESTAPNPVMNVFPCTESDVVETVKYCRENGLKCFVQNGGHNWRVRNHKTIDVVIHLRAMNKVSINEENQTVVIGGGILVGGLIEAVTAKKLEVVTGGCNTVGVLGNLLHGGLGRYTGKYGLGLDNLLSANLVDATGKLHHLDKTTNPDLWWAIRGAGSSFGIVTEATIKAHPQSNDGLSWSCTLIFTNPDVSKFQAIFKAIEDTEMEDIMSLQCSLVHLPAGPSIIAVPWYYGPEDKAEKVWKQLLDIEPTVKEAKMLPANKLNDVNDASCAMGGRKPSLGMGIERLDSAAFLEIWNLMTEFSKTGAGGPAILIERFPKAKTLSFADDTVFPPSNRGIGYEVVCFPIYQDAALDDKAKDFVQTVRNIWVQQCGDPKKPSCYGACAGFDEPLETMFGDAERVKKLMTIKRKWDPENYWGALFDLP</sequence>
<dbReference type="Proteomes" id="UP001307849">
    <property type="component" value="Unassembled WGS sequence"/>
</dbReference>
<name>A0AAN8RK40_9PEZI</name>
<evidence type="ECO:0000313" key="6">
    <source>
        <dbReference type="EMBL" id="KAK6500989.1"/>
    </source>
</evidence>
<dbReference type="Gene3D" id="3.30.465.10">
    <property type="match status" value="1"/>
</dbReference>
<dbReference type="InterPro" id="IPR050416">
    <property type="entry name" value="FAD-linked_Oxidoreductase"/>
</dbReference>
<dbReference type="Gene3D" id="3.30.43.10">
    <property type="entry name" value="Uridine Diphospho-n-acetylenolpyruvylglucosamine Reductase, domain 2"/>
    <property type="match status" value="1"/>
</dbReference>
<dbReference type="GO" id="GO:0071949">
    <property type="term" value="F:FAD binding"/>
    <property type="evidence" value="ECO:0007669"/>
    <property type="project" value="InterPro"/>
</dbReference>
<dbReference type="InterPro" id="IPR036318">
    <property type="entry name" value="FAD-bd_PCMH-like_sf"/>
</dbReference>
<comment type="similarity">
    <text evidence="1">Belongs to the oxygen-dependent FAD-linked oxidoreductase family.</text>
</comment>
<keyword evidence="3" id="KW-0274">FAD</keyword>
<gene>
    <name evidence="6" type="ORF">TWF506_003747</name>
</gene>
<dbReference type="InterPro" id="IPR016166">
    <property type="entry name" value="FAD-bd_PCMH"/>
</dbReference>
<dbReference type="GO" id="GO:0016491">
    <property type="term" value="F:oxidoreductase activity"/>
    <property type="evidence" value="ECO:0007669"/>
    <property type="project" value="UniProtKB-KW"/>
</dbReference>
<dbReference type="InterPro" id="IPR016167">
    <property type="entry name" value="FAD-bd_PCMH_sub1"/>
</dbReference>
<dbReference type="PANTHER" id="PTHR42973">
    <property type="entry name" value="BINDING OXIDOREDUCTASE, PUTATIVE (AFU_ORTHOLOGUE AFUA_1G17690)-RELATED"/>
    <property type="match status" value="1"/>
</dbReference>
<keyword evidence="4" id="KW-0560">Oxidoreductase</keyword>
<dbReference type="PANTHER" id="PTHR42973:SF7">
    <property type="entry name" value="FAD-BINDING PCMH-TYPE DOMAIN-CONTAINING PROTEIN"/>
    <property type="match status" value="1"/>
</dbReference>
<keyword evidence="7" id="KW-1185">Reference proteome</keyword>
<dbReference type="AlphaFoldDB" id="A0AAN8RK40"/>
<evidence type="ECO:0000313" key="7">
    <source>
        <dbReference type="Proteomes" id="UP001307849"/>
    </source>
</evidence>
<reference evidence="6 7" key="1">
    <citation type="submission" date="2019-10" db="EMBL/GenBank/DDBJ databases">
        <authorList>
            <person name="Palmer J.M."/>
        </authorList>
    </citation>
    <scope>NUCLEOTIDE SEQUENCE [LARGE SCALE GENOMIC DNA]</scope>
    <source>
        <strain evidence="6 7">TWF506</strain>
    </source>
</reference>
<dbReference type="SUPFAM" id="SSF56176">
    <property type="entry name" value="FAD-binding/transporter-associated domain-like"/>
    <property type="match status" value="1"/>
</dbReference>
<dbReference type="Gene3D" id="3.40.462.20">
    <property type="match status" value="1"/>
</dbReference>
<proteinExistence type="inferred from homology"/>
<evidence type="ECO:0000256" key="2">
    <source>
        <dbReference type="ARBA" id="ARBA00022630"/>
    </source>
</evidence>
<feature type="domain" description="FAD-binding PCMH-type" evidence="5">
    <location>
        <begin position="35"/>
        <end position="205"/>
    </location>
</feature>
<protein>
    <recommendedName>
        <fullName evidence="5">FAD-binding PCMH-type domain-containing protein</fullName>
    </recommendedName>
</protein>
<dbReference type="InterPro" id="IPR006094">
    <property type="entry name" value="Oxid_FAD_bind_N"/>
</dbReference>
<organism evidence="6 7">
    <name type="scientific">Arthrobotrys conoides</name>
    <dbReference type="NCBI Taxonomy" id="74498"/>
    <lineage>
        <taxon>Eukaryota</taxon>
        <taxon>Fungi</taxon>
        <taxon>Dikarya</taxon>
        <taxon>Ascomycota</taxon>
        <taxon>Pezizomycotina</taxon>
        <taxon>Orbiliomycetes</taxon>
        <taxon>Orbiliales</taxon>
        <taxon>Orbiliaceae</taxon>
        <taxon>Arthrobotrys</taxon>
    </lineage>
</organism>
<evidence type="ECO:0000259" key="5">
    <source>
        <dbReference type="PROSITE" id="PS51387"/>
    </source>
</evidence>
<dbReference type="Pfam" id="PF01565">
    <property type="entry name" value="FAD_binding_4"/>
    <property type="match status" value="1"/>
</dbReference>
<dbReference type="InterPro" id="IPR016169">
    <property type="entry name" value="FAD-bd_PCMH_sub2"/>
</dbReference>
<comment type="caution">
    <text evidence="6">The sequence shown here is derived from an EMBL/GenBank/DDBJ whole genome shotgun (WGS) entry which is preliminary data.</text>
</comment>
<evidence type="ECO:0000256" key="3">
    <source>
        <dbReference type="ARBA" id="ARBA00022827"/>
    </source>
</evidence>
<dbReference type="PROSITE" id="PS51387">
    <property type="entry name" value="FAD_PCMH"/>
    <property type="match status" value="1"/>
</dbReference>
<dbReference type="EMBL" id="JAVHJM010000012">
    <property type="protein sequence ID" value="KAK6500989.1"/>
    <property type="molecule type" value="Genomic_DNA"/>
</dbReference>
<evidence type="ECO:0000256" key="4">
    <source>
        <dbReference type="ARBA" id="ARBA00023002"/>
    </source>
</evidence>